<dbReference type="EMBL" id="QSGN01000033">
    <property type="protein sequence ID" value="RHB27008.1"/>
    <property type="molecule type" value="Genomic_DNA"/>
</dbReference>
<protein>
    <submittedName>
        <fullName evidence="1">Glycosyltransferase family 2 protein</fullName>
    </submittedName>
</protein>
<dbReference type="Pfam" id="PF13704">
    <property type="entry name" value="Glyco_tranf_2_4"/>
    <property type="match status" value="1"/>
</dbReference>
<dbReference type="GO" id="GO:0016740">
    <property type="term" value="F:transferase activity"/>
    <property type="evidence" value="ECO:0007669"/>
    <property type="project" value="UniProtKB-KW"/>
</dbReference>
<dbReference type="SUPFAM" id="SSF53448">
    <property type="entry name" value="Nucleotide-diphospho-sugar transferases"/>
    <property type="match status" value="1"/>
</dbReference>
<organism evidence="1 2">
    <name type="scientific">Bacteroides stercoris</name>
    <dbReference type="NCBI Taxonomy" id="46506"/>
    <lineage>
        <taxon>Bacteria</taxon>
        <taxon>Pseudomonadati</taxon>
        <taxon>Bacteroidota</taxon>
        <taxon>Bacteroidia</taxon>
        <taxon>Bacteroidales</taxon>
        <taxon>Bacteroidaceae</taxon>
        <taxon>Bacteroides</taxon>
    </lineage>
</organism>
<dbReference type="Proteomes" id="UP000283482">
    <property type="component" value="Unassembled WGS sequence"/>
</dbReference>
<evidence type="ECO:0000313" key="1">
    <source>
        <dbReference type="EMBL" id="RHB27008.1"/>
    </source>
</evidence>
<proteinExistence type="predicted"/>
<reference evidence="1 2" key="1">
    <citation type="submission" date="2018-08" db="EMBL/GenBank/DDBJ databases">
        <title>A genome reference for cultivated species of the human gut microbiota.</title>
        <authorList>
            <person name="Zou Y."/>
            <person name="Xue W."/>
            <person name="Luo G."/>
        </authorList>
    </citation>
    <scope>NUCLEOTIDE SEQUENCE [LARGE SCALE GENOMIC DNA]</scope>
    <source>
        <strain evidence="1 2">AM40-34</strain>
    </source>
</reference>
<dbReference type="Gene3D" id="3.90.550.10">
    <property type="entry name" value="Spore Coat Polysaccharide Biosynthesis Protein SpsA, Chain A"/>
    <property type="match status" value="1"/>
</dbReference>
<gene>
    <name evidence="1" type="ORF">DW889_12400</name>
</gene>
<dbReference type="CDD" id="cd00761">
    <property type="entry name" value="Glyco_tranf_GTA_type"/>
    <property type="match status" value="1"/>
</dbReference>
<sequence>MTLLVRNEADIIETNLLFHRQMGVDGFIVTDNNSTDETANILRKYYKKGWIKEIINEPGNNYNQKKWVDRMIKIAKNKYHTDWIINADADELWYTPLGNLKKEVDYLACNIVSCPLMNVMPEEKTPLSCWNKVVVSPIQDLEERGLSKYAIYNIQINKEMHRTKGYIRISDGNHFVEMFPEKRSYNSTIVIYHYPVRGYSHFQKKVVQGGEAINNNPAKNIGTHWKALYDIYLQGKLFEEYKKVVGDKNVVGQMLDEGSVKIDETVPLILKKILSKAKC</sequence>
<name>A0A413V092_BACSE</name>
<accession>A0A413V092</accession>
<dbReference type="InterPro" id="IPR029044">
    <property type="entry name" value="Nucleotide-diphossugar_trans"/>
</dbReference>
<evidence type="ECO:0000313" key="2">
    <source>
        <dbReference type="Proteomes" id="UP000283482"/>
    </source>
</evidence>
<keyword evidence="1" id="KW-0808">Transferase</keyword>
<comment type="caution">
    <text evidence="1">The sequence shown here is derived from an EMBL/GenBank/DDBJ whole genome shotgun (WGS) entry which is preliminary data.</text>
</comment>
<dbReference type="AlphaFoldDB" id="A0A413V092"/>